<keyword evidence="2" id="KW-0560">Oxidoreductase</keyword>
<dbReference type="AlphaFoldDB" id="A0AA88L7J6"/>
<protein>
    <recommendedName>
        <fullName evidence="5">Malate dehydrogenase</fullName>
    </recommendedName>
</protein>
<evidence type="ECO:0000256" key="2">
    <source>
        <dbReference type="ARBA" id="ARBA00023002"/>
    </source>
</evidence>
<dbReference type="Gene3D" id="3.30.1370.60">
    <property type="entry name" value="Hypothetical oxidoreductase yiak, domain 2"/>
    <property type="match status" value="1"/>
</dbReference>
<dbReference type="InterPro" id="IPR003767">
    <property type="entry name" value="Malate/L-lactate_DH-like"/>
</dbReference>
<dbReference type="InterPro" id="IPR043143">
    <property type="entry name" value="Mal/L-sulf/L-lact_DH-like_NADP"/>
</dbReference>
<proteinExistence type="inferred from homology"/>
<dbReference type="GO" id="GO:0016491">
    <property type="term" value="F:oxidoreductase activity"/>
    <property type="evidence" value="ECO:0007669"/>
    <property type="project" value="UniProtKB-KW"/>
</dbReference>
<name>A0AA88L7J6_ARTSF</name>
<dbReference type="PANTHER" id="PTHR11091:SF0">
    <property type="entry name" value="MALATE DEHYDROGENASE"/>
    <property type="match status" value="1"/>
</dbReference>
<comment type="similarity">
    <text evidence="1">Belongs to the LDH2/MDH2 oxidoreductase family.</text>
</comment>
<accession>A0AA88L7J6</accession>
<dbReference type="InterPro" id="IPR036111">
    <property type="entry name" value="Mal/L-sulfo/L-lacto_DH-like_sf"/>
</dbReference>
<gene>
    <name evidence="3" type="ORF">QYM36_005353</name>
</gene>
<sequence>MFSHKALTRIEIQNRKNEPLPEGWAIDKSGKVTTDGRVAMQEGCLLPLGGTEINSGYKGYGLAFMVELFCGILSGSDYGPKIRRWPEADRPANLGQCFIAVDPNCFAPGFSDRLQDMMDFCRNMEPTESSKPVLVAGDPEKMHMDKVNRQGGITYLQNQIDASTALAEKLSVDAMKSLIRS</sequence>
<reference evidence="3" key="1">
    <citation type="submission" date="2023-07" db="EMBL/GenBank/DDBJ databases">
        <title>Chromosome-level genome assembly of Artemia franciscana.</title>
        <authorList>
            <person name="Jo E."/>
        </authorList>
    </citation>
    <scope>NUCLEOTIDE SEQUENCE</scope>
    <source>
        <tissue evidence="3">Whole body</tissue>
    </source>
</reference>
<evidence type="ECO:0000256" key="1">
    <source>
        <dbReference type="ARBA" id="ARBA00006056"/>
    </source>
</evidence>
<dbReference type="PANTHER" id="PTHR11091">
    <property type="entry name" value="OXIDOREDUCTASE-RELATED"/>
    <property type="match status" value="1"/>
</dbReference>
<keyword evidence="4" id="KW-1185">Reference proteome</keyword>
<comment type="caution">
    <text evidence="3">The sequence shown here is derived from an EMBL/GenBank/DDBJ whole genome shotgun (WGS) entry which is preliminary data.</text>
</comment>
<evidence type="ECO:0008006" key="5">
    <source>
        <dbReference type="Google" id="ProtNLM"/>
    </source>
</evidence>
<dbReference type="Pfam" id="PF02615">
    <property type="entry name" value="Ldh_2"/>
    <property type="match status" value="1"/>
</dbReference>
<dbReference type="Proteomes" id="UP001187531">
    <property type="component" value="Unassembled WGS sequence"/>
</dbReference>
<organism evidence="3 4">
    <name type="scientific">Artemia franciscana</name>
    <name type="common">Brine shrimp</name>
    <name type="synonym">Artemia sanfranciscana</name>
    <dbReference type="NCBI Taxonomy" id="6661"/>
    <lineage>
        <taxon>Eukaryota</taxon>
        <taxon>Metazoa</taxon>
        <taxon>Ecdysozoa</taxon>
        <taxon>Arthropoda</taxon>
        <taxon>Crustacea</taxon>
        <taxon>Branchiopoda</taxon>
        <taxon>Anostraca</taxon>
        <taxon>Artemiidae</taxon>
        <taxon>Artemia</taxon>
    </lineage>
</organism>
<dbReference type="EMBL" id="JAVRJZ010000008">
    <property type="protein sequence ID" value="KAK2719847.1"/>
    <property type="molecule type" value="Genomic_DNA"/>
</dbReference>
<evidence type="ECO:0000313" key="3">
    <source>
        <dbReference type="EMBL" id="KAK2719847.1"/>
    </source>
</evidence>
<evidence type="ECO:0000313" key="4">
    <source>
        <dbReference type="Proteomes" id="UP001187531"/>
    </source>
</evidence>
<dbReference type="SUPFAM" id="SSF89733">
    <property type="entry name" value="L-sulfolactate dehydrogenase-like"/>
    <property type="match status" value="1"/>
</dbReference>